<name>A0A0U4WXM0_9MICO</name>
<dbReference type="AlphaFoldDB" id="A0A0U4WXM0"/>
<dbReference type="KEGG" id="malk:MalAC0309_1605"/>
<dbReference type="Proteomes" id="UP000218965">
    <property type="component" value="Chromosome"/>
</dbReference>
<dbReference type="InterPro" id="IPR058154">
    <property type="entry name" value="Bxb1_TTP-like"/>
</dbReference>
<organism evidence="1 2">
    <name type="scientific">Microcella alkaliphila</name>
    <dbReference type="NCBI Taxonomy" id="279828"/>
    <lineage>
        <taxon>Bacteria</taxon>
        <taxon>Bacillati</taxon>
        <taxon>Actinomycetota</taxon>
        <taxon>Actinomycetes</taxon>
        <taxon>Micrococcales</taxon>
        <taxon>Microbacteriaceae</taxon>
        <taxon>Microcella</taxon>
    </lineage>
</organism>
<dbReference type="EMBL" id="AP017315">
    <property type="protein sequence ID" value="BAU32456.1"/>
    <property type="molecule type" value="Genomic_DNA"/>
</dbReference>
<evidence type="ECO:0000313" key="2">
    <source>
        <dbReference type="Proteomes" id="UP000218965"/>
    </source>
</evidence>
<sequence length="199" mass="21479">MAVNSKNVFVGAPDQATTGAILTGPETDTIPQTIDDFSFTGLNDSGYVNEDGVTITPSDSTSSIKDWAGAEIRRILTEFTGEISWTHLELSAEAARNYFGEEQVQVTAATELHGTQMRGSLGKNYLPNKAWYFKVKDGDRRVVVFVPHGQVVSRGDIPLVQSGPITLPVTLATYPDAHGQNIYLYTDDGIFSAPAPEGP</sequence>
<dbReference type="OrthoDB" id="2184509at2"/>
<evidence type="ECO:0000313" key="1">
    <source>
        <dbReference type="EMBL" id="BAU32456.1"/>
    </source>
</evidence>
<dbReference type="RefSeq" id="WP_096421652.1">
    <property type="nucleotide sequence ID" value="NZ_AP017315.1"/>
</dbReference>
<accession>A0A0U4WXM0</accession>
<reference evidence="2" key="1">
    <citation type="submission" date="2015-12" db="EMBL/GenBank/DDBJ databases">
        <authorList>
            <person name="Shamseldin A."/>
            <person name="Moawad H."/>
            <person name="Abd El-Rahim W.M."/>
            <person name="Sadowsky M.J."/>
        </authorList>
    </citation>
    <scope>NUCLEOTIDE SEQUENCE [LARGE SCALE GENOMIC DNA]</scope>
    <source>
        <strain evidence="2">JAM AC0309</strain>
    </source>
</reference>
<reference evidence="1 2" key="2">
    <citation type="submission" date="2016-01" db="EMBL/GenBank/DDBJ databases">
        <title>Microcella alkaliphila JAM AC0309 whole genome shotgun sequence.</title>
        <authorList>
            <person name="Kurata A."/>
            <person name="Hirose Y."/>
            <person name="Kishimoto N."/>
            <person name="Kobayashi T."/>
        </authorList>
    </citation>
    <scope>NUCLEOTIDE SEQUENCE [LARGE SCALE GENOMIC DNA]</scope>
    <source>
        <strain evidence="1 2">JAM AC0309</strain>
    </source>
</reference>
<evidence type="ECO:0008006" key="3">
    <source>
        <dbReference type="Google" id="ProtNLM"/>
    </source>
</evidence>
<dbReference type="Pfam" id="PF25681">
    <property type="entry name" value="Phage_TTP_17"/>
    <property type="match status" value="1"/>
</dbReference>
<proteinExistence type="predicted"/>
<protein>
    <recommendedName>
        <fullName evidence="3">Major tail protein</fullName>
    </recommendedName>
</protein>
<gene>
    <name evidence="1" type="ORF">MalAC0309_1605</name>
</gene>